<keyword evidence="2" id="KW-1185">Reference proteome</keyword>
<dbReference type="EMBL" id="JAGFBR010000293">
    <property type="protein sequence ID" value="KAH0445976.1"/>
    <property type="molecule type" value="Genomic_DNA"/>
</dbReference>
<organism evidence="1 2">
    <name type="scientific">Dendrobium chrysotoxum</name>
    <name type="common">Orchid</name>
    <dbReference type="NCBI Taxonomy" id="161865"/>
    <lineage>
        <taxon>Eukaryota</taxon>
        <taxon>Viridiplantae</taxon>
        <taxon>Streptophyta</taxon>
        <taxon>Embryophyta</taxon>
        <taxon>Tracheophyta</taxon>
        <taxon>Spermatophyta</taxon>
        <taxon>Magnoliopsida</taxon>
        <taxon>Liliopsida</taxon>
        <taxon>Asparagales</taxon>
        <taxon>Orchidaceae</taxon>
        <taxon>Epidendroideae</taxon>
        <taxon>Malaxideae</taxon>
        <taxon>Dendrobiinae</taxon>
        <taxon>Dendrobium</taxon>
    </lineage>
</organism>
<name>A0AAV7FPX1_DENCH</name>
<reference evidence="1 2" key="1">
    <citation type="journal article" date="2021" name="Hortic Res">
        <title>Chromosome-scale assembly of the Dendrobium chrysotoxum genome enhances the understanding of orchid evolution.</title>
        <authorList>
            <person name="Zhang Y."/>
            <person name="Zhang G.Q."/>
            <person name="Zhang D."/>
            <person name="Liu X.D."/>
            <person name="Xu X.Y."/>
            <person name="Sun W.H."/>
            <person name="Yu X."/>
            <person name="Zhu X."/>
            <person name="Wang Z.W."/>
            <person name="Zhao X."/>
            <person name="Zhong W.Y."/>
            <person name="Chen H."/>
            <person name="Yin W.L."/>
            <person name="Huang T."/>
            <person name="Niu S.C."/>
            <person name="Liu Z.J."/>
        </authorList>
    </citation>
    <scope>NUCLEOTIDE SEQUENCE [LARGE SCALE GENOMIC DNA]</scope>
    <source>
        <strain evidence="1">Lindl</strain>
    </source>
</reference>
<evidence type="ECO:0000313" key="2">
    <source>
        <dbReference type="Proteomes" id="UP000775213"/>
    </source>
</evidence>
<protein>
    <submittedName>
        <fullName evidence="1">Uncharacterized protein</fullName>
    </submittedName>
</protein>
<gene>
    <name evidence="1" type="ORF">IEQ34_025185</name>
</gene>
<proteinExistence type="predicted"/>
<evidence type="ECO:0000313" key="1">
    <source>
        <dbReference type="EMBL" id="KAH0445976.1"/>
    </source>
</evidence>
<dbReference type="AlphaFoldDB" id="A0AAV7FPX1"/>
<dbReference type="PROSITE" id="PS51257">
    <property type="entry name" value="PROKAR_LIPOPROTEIN"/>
    <property type="match status" value="1"/>
</dbReference>
<comment type="caution">
    <text evidence="1">The sequence shown here is derived from an EMBL/GenBank/DDBJ whole genome shotgun (WGS) entry which is preliminary data.</text>
</comment>
<sequence length="95" mass="10807">MKWLAWREKEVLVPCTMSAACSCHAGSPRWGLFAFGKDGEDCSLTPLFLPMDDKMVLPITRQGTEEPSALGGLGTSIRLQWKEGRMRQRRKKRMH</sequence>
<dbReference type="Proteomes" id="UP000775213">
    <property type="component" value="Unassembled WGS sequence"/>
</dbReference>
<accession>A0AAV7FPX1</accession>